<dbReference type="Proteomes" id="UP000270616">
    <property type="component" value="Unassembled WGS sequence"/>
</dbReference>
<keyword evidence="2" id="KW-0560">Oxidoreductase</keyword>
<organism evidence="6 7">
    <name type="scientific">Kocuria soli</name>
    <dbReference type="NCBI Taxonomy" id="2485125"/>
    <lineage>
        <taxon>Bacteria</taxon>
        <taxon>Bacillati</taxon>
        <taxon>Actinomycetota</taxon>
        <taxon>Actinomycetes</taxon>
        <taxon>Micrococcales</taxon>
        <taxon>Micrococcaceae</taxon>
        <taxon>Kocuria</taxon>
    </lineage>
</organism>
<evidence type="ECO:0000256" key="2">
    <source>
        <dbReference type="ARBA" id="ARBA00023002"/>
    </source>
</evidence>
<dbReference type="AlphaFoldDB" id="A0A3N3ZQ53"/>
<dbReference type="InterPro" id="IPR036291">
    <property type="entry name" value="NAD(P)-bd_dom_sf"/>
</dbReference>
<dbReference type="SMART" id="SM00822">
    <property type="entry name" value="PKS_KR"/>
    <property type="match status" value="1"/>
</dbReference>
<dbReference type="RefSeq" id="WP_123826675.1">
    <property type="nucleotide sequence ID" value="NZ_RKMF01000024.1"/>
</dbReference>
<dbReference type="EMBL" id="RKMF01000024">
    <property type="protein sequence ID" value="ROZ61520.1"/>
    <property type="molecule type" value="Genomic_DNA"/>
</dbReference>
<sequence length="290" mass="30988">MFTALITGGTSGIGAAFAKALAARGLNLVLVARDPARLDQAAQELRARYRIEVETLAADLADRDDVDRVAERLESPDRPVELLINNAGFSVKGPVTSPDHDLHDAGFDVMCRAVMVLSSAAARAMTARHEGWILNVSSVAGEVSMGPYSAIKAWTTTFTESLAVELRGTGVQVTALLPGWVRTEFHSRAGISGSSIPNWLWLDADKLVEEALRDMARGKVVSIPTLRYKALMGVVKHAPRSGIRLASGLLNGARAREQKIATDPVGDSPTPQPLSATDTDDSHGKEEVQS</sequence>
<evidence type="ECO:0000313" key="6">
    <source>
        <dbReference type="EMBL" id="ROZ61520.1"/>
    </source>
</evidence>
<feature type="domain" description="Ketoreductase" evidence="5">
    <location>
        <begin position="2"/>
        <end position="183"/>
    </location>
</feature>
<evidence type="ECO:0000259" key="5">
    <source>
        <dbReference type="SMART" id="SM00822"/>
    </source>
</evidence>
<feature type="region of interest" description="Disordered" evidence="4">
    <location>
        <begin position="256"/>
        <end position="290"/>
    </location>
</feature>
<evidence type="ECO:0000256" key="4">
    <source>
        <dbReference type="SAM" id="MobiDB-lite"/>
    </source>
</evidence>
<dbReference type="Gene3D" id="3.40.50.720">
    <property type="entry name" value="NAD(P)-binding Rossmann-like Domain"/>
    <property type="match status" value="1"/>
</dbReference>
<dbReference type="InterPro" id="IPR002347">
    <property type="entry name" value="SDR_fam"/>
</dbReference>
<proteinExistence type="inferred from homology"/>
<dbReference type="SUPFAM" id="SSF51735">
    <property type="entry name" value="NAD(P)-binding Rossmann-fold domains"/>
    <property type="match status" value="1"/>
</dbReference>
<dbReference type="GO" id="GO:0016020">
    <property type="term" value="C:membrane"/>
    <property type="evidence" value="ECO:0007669"/>
    <property type="project" value="TreeGrafter"/>
</dbReference>
<evidence type="ECO:0000256" key="3">
    <source>
        <dbReference type="RuleBase" id="RU000363"/>
    </source>
</evidence>
<evidence type="ECO:0000313" key="7">
    <source>
        <dbReference type="Proteomes" id="UP000270616"/>
    </source>
</evidence>
<dbReference type="PIRSF" id="PIRSF000126">
    <property type="entry name" value="11-beta-HSD1"/>
    <property type="match status" value="1"/>
</dbReference>
<dbReference type="InterPro" id="IPR057326">
    <property type="entry name" value="KR_dom"/>
</dbReference>
<dbReference type="PANTHER" id="PTHR44196:SF2">
    <property type="entry name" value="SHORT-CHAIN DEHYDROGENASE-RELATED"/>
    <property type="match status" value="1"/>
</dbReference>
<dbReference type="PRINTS" id="PR00080">
    <property type="entry name" value="SDRFAMILY"/>
</dbReference>
<comment type="similarity">
    <text evidence="1 3">Belongs to the short-chain dehydrogenases/reductases (SDR) family.</text>
</comment>
<comment type="caution">
    <text evidence="6">The sequence shown here is derived from an EMBL/GenBank/DDBJ whole genome shotgun (WGS) entry which is preliminary data.</text>
</comment>
<dbReference type="OrthoDB" id="9797538at2"/>
<protein>
    <submittedName>
        <fullName evidence="6">SDR family NAD(P)-dependent oxidoreductase</fullName>
    </submittedName>
</protein>
<name>A0A3N3ZQ53_9MICC</name>
<feature type="compositionally biased region" description="Basic and acidic residues" evidence="4">
    <location>
        <begin position="280"/>
        <end position="290"/>
    </location>
</feature>
<evidence type="ECO:0000256" key="1">
    <source>
        <dbReference type="ARBA" id="ARBA00006484"/>
    </source>
</evidence>
<gene>
    <name evidence="6" type="ORF">EDL96_13155</name>
</gene>
<accession>A0A3N3ZQ53</accession>
<dbReference type="GO" id="GO:0016491">
    <property type="term" value="F:oxidoreductase activity"/>
    <property type="evidence" value="ECO:0007669"/>
    <property type="project" value="UniProtKB-KW"/>
</dbReference>
<reference evidence="6 7" key="1">
    <citation type="submission" date="2018-10" db="EMBL/GenBank/DDBJ databases">
        <title>Kocuria sp. M5W7-7, whole genome shotgun sequence.</title>
        <authorList>
            <person name="Tuo L."/>
        </authorList>
    </citation>
    <scope>NUCLEOTIDE SEQUENCE [LARGE SCALE GENOMIC DNA]</scope>
    <source>
        <strain evidence="6 7">M5W7-7</strain>
    </source>
</reference>
<dbReference type="Pfam" id="PF00106">
    <property type="entry name" value="adh_short"/>
    <property type="match status" value="1"/>
</dbReference>
<keyword evidence="7" id="KW-1185">Reference proteome</keyword>
<dbReference type="PRINTS" id="PR00081">
    <property type="entry name" value="GDHRDH"/>
</dbReference>
<dbReference type="PANTHER" id="PTHR44196">
    <property type="entry name" value="DEHYDROGENASE/REDUCTASE SDR FAMILY MEMBER 7B"/>
    <property type="match status" value="1"/>
</dbReference>
<dbReference type="CDD" id="cd05233">
    <property type="entry name" value="SDR_c"/>
    <property type="match status" value="1"/>
</dbReference>